<name>A0A7W8YZW7_9ACTN</name>
<proteinExistence type="predicted"/>
<dbReference type="AlphaFoldDB" id="A0A7W8YZW7"/>
<comment type="caution">
    <text evidence="1">The sequence shown here is derived from an EMBL/GenBank/DDBJ whole genome shotgun (WGS) entry which is preliminary data.</text>
</comment>
<gene>
    <name evidence="1" type="ORF">BJ981_000297</name>
</gene>
<organism evidence="1 2">
    <name type="scientific">Sphaerisporangium krabiense</name>
    <dbReference type="NCBI Taxonomy" id="763782"/>
    <lineage>
        <taxon>Bacteria</taxon>
        <taxon>Bacillati</taxon>
        <taxon>Actinomycetota</taxon>
        <taxon>Actinomycetes</taxon>
        <taxon>Streptosporangiales</taxon>
        <taxon>Streptosporangiaceae</taxon>
        <taxon>Sphaerisporangium</taxon>
    </lineage>
</organism>
<dbReference type="EMBL" id="JACHBR010000001">
    <property type="protein sequence ID" value="MBB5624598.1"/>
    <property type="molecule type" value="Genomic_DNA"/>
</dbReference>
<sequence length="69" mass="7283">MTKLLDRILGAFAAGGEASAGCAPDSWTEYTCTQHTGWSARCKRDCQISQGCVVRCGSEYGCGCSLNPC</sequence>
<dbReference type="RefSeq" id="WP_184607950.1">
    <property type="nucleotide sequence ID" value="NZ_BOOS01000010.1"/>
</dbReference>
<dbReference type="Proteomes" id="UP000588112">
    <property type="component" value="Unassembled WGS sequence"/>
</dbReference>
<reference evidence="1 2" key="1">
    <citation type="submission" date="2020-08" db="EMBL/GenBank/DDBJ databases">
        <title>Sequencing the genomes of 1000 actinobacteria strains.</title>
        <authorList>
            <person name="Klenk H.-P."/>
        </authorList>
    </citation>
    <scope>NUCLEOTIDE SEQUENCE [LARGE SCALE GENOMIC DNA]</scope>
    <source>
        <strain evidence="1 2">DSM 45790</strain>
    </source>
</reference>
<protein>
    <submittedName>
        <fullName evidence="1">Uncharacterized protein</fullName>
    </submittedName>
</protein>
<accession>A0A7W8YZW7</accession>
<keyword evidence="2" id="KW-1185">Reference proteome</keyword>
<evidence type="ECO:0000313" key="2">
    <source>
        <dbReference type="Proteomes" id="UP000588112"/>
    </source>
</evidence>
<evidence type="ECO:0000313" key="1">
    <source>
        <dbReference type="EMBL" id="MBB5624598.1"/>
    </source>
</evidence>